<gene>
    <name evidence="9" type="ORF">GCM10007350_30900</name>
</gene>
<name>A0ABQ3H2R5_9NEIS</name>
<feature type="transmembrane region" description="Helical" evidence="8">
    <location>
        <begin position="151"/>
        <end position="172"/>
    </location>
</feature>
<dbReference type="Proteomes" id="UP000604737">
    <property type="component" value="Unassembled WGS sequence"/>
</dbReference>
<keyword evidence="10" id="KW-1185">Reference proteome</keyword>
<comment type="subcellular location">
    <subcellularLocation>
        <location evidence="1">Cell membrane</location>
        <topology evidence="1">Multi-pass membrane protein</topology>
    </subcellularLocation>
</comment>
<keyword evidence="3" id="KW-0813">Transport</keyword>
<feature type="transmembrane region" description="Helical" evidence="8">
    <location>
        <begin position="231"/>
        <end position="258"/>
    </location>
</feature>
<dbReference type="PANTHER" id="PTHR21716:SF67">
    <property type="entry name" value="TRANSPORT PROTEIN YDIK-RELATED"/>
    <property type="match status" value="1"/>
</dbReference>
<accession>A0ABQ3H2R5</accession>
<evidence type="ECO:0000313" key="10">
    <source>
        <dbReference type="Proteomes" id="UP000604737"/>
    </source>
</evidence>
<feature type="transmembrane region" description="Helical" evidence="8">
    <location>
        <begin position="51"/>
        <end position="76"/>
    </location>
</feature>
<reference evidence="10" key="1">
    <citation type="journal article" date="2019" name="Int. J. Syst. Evol. Microbiol.">
        <title>The Global Catalogue of Microorganisms (GCM) 10K type strain sequencing project: providing services to taxonomists for standard genome sequencing and annotation.</title>
        <authorList>
            <consortium name="The Broad Institute Genomics Platform"/>
            <consortium name="The Broad Institute Genome Sequencing Center for Infectious Disease"/>
            <person name="Wu L."/>
            <person name="Ma J."/>
        </authorList>
    </citation>
    <scope>NUCLEOTIDE SEQUENCE [LARGE SCALE GENOMIC DNA]</scope>
    <source>
        <strain evidence="10">KCTC 23701</strain>
    </source>
</reference>
<keyword evidence="7 8" id="KW-0472">Membrane</keyword>
<dbReference type="Pfam" id="PF01594">
    <property type="entry name" value="AI-2E_transport"/>
    <property type="match status" value="1"/>
</dbReference>
<keyword evidence="6 8" id="KW-1133">Transmembrane helix</keyword>
<organism evidence="9 10">
    <name type="scientific">Jeongeupia chitinilytica</name>
    <dbReference type="NCBI Taxonomy" id="1041641"/>
    <lineage>
        <taxon>Bacteria</taxon>
        <taxon>Pseudomonadati</taxon>
        <taxon>Pseudomonadota</taxon>
        <taxon>Betaproteobacteria</taxon>
        <taxon>Neisseriales</taxon>
        <taxon>Chitinibacteraceae</taxon>
        <taxon>Jeongeupia</taxon>
    </lineage>
</organism>
<feature type="transmembrane region" description="Helical" evidence="8">
    <location>
        <begin position="301"/>
        <end position="326"/>
    </location>
</feature>
<keyword evidence="4" id="KW-1003">Cell membrane</keyword>
<evidence type="ECO:0000256" key="3">
    <source>
        <dbReference type="ARBA" id="ARBA00022448"/>
    </source>
</evidence>
<evidence type="ECO:0000313" key="9">
    <source>
        <dbReference type="EMBL" id="GHD67350.1"/>
    </source>
</evidence>
<keyword evidence="5 8" id="KW-0812">Transmembrane</keyword>
<feature type="transmembrane region" description="Helical" evidence="8">
    <location>
        <begin position="6"/>
        <end position="39"/>
    </location>
</feature>
<proteinExistence type="inferred from homology"/>
<evidence type="ECO:0000256" key="5">
    <source>
        <dbReference type="ARBA" id="ARBA00022692"/>
    </source>
</evidence>
<dbReference type="InterPro" id="IPR002549">
    <property type="entry name" value="AI-2E-like"/>
</dbReference>
<feature type="transmembrane region" description="Helical" evidence="8">
    <location>
        <begin position="265"/>
        <end position="281"/>
    </location>
</feature>
<comment type="similarity">
    <text evidence="2">Belongs to the autoinducer-2 exporter (AI-2E) (TC 2.A.86) family.</text>
</comment>
<evidence type="ECO:0000256" key="1">
    <source>
        <dbReference type="ARBA" id="ARBA00004651"/>
    </source>
</evidence>
<comment type="caution">
    <text evidence="9">The sequence shown here is derived from an EMBL/GenBank/DDBJ whole genome shotgun (WGS) entry which is preliminary data.</text>
</comment>
<evidence type="ECO:0000256" key="2">
    <source>
        <dbReference type="ARBA" id="ARBA00009773"/>
    </source>
</evidence>
<feature type="transmembrane region" description="Helical" evidence="8">
    <location>
        <begin position="201"/>
        <end position="225"/>
    </location>
</feature>
<evidence type="ECO:0000256" key="7">
    <source>
        <dbReference type="ARBA" id="ARBA00023136"/>
    </source>
</evidence>
<sequence>MFIKFGLFVVLAVFCYGIFAPFLTLMLWALVLAVTLYPLQRKLAHSLGRQWLAATVLVLAGLLLVAAPTVAFTSSIGDSITSLVMSVRNNTVHVPQPPERLEAVPIIGKKIYIVWQRASTDLPGLIQSQQPKIGNISRHLLSLVASMGGDLLKFIVSFIVAGVIMSFGEAGARISLEIANRIAGPARGEQVVRLCTATIRAVAQGVIGVAFIQALLVGVICYLAGVPAVGTFFVVALILGIAQVPVILATAPAIAWLWLSGDGGTVGNVLFTIALLVAGMSDNVLKPLLLGRGVDAPMPVILLGALGGMVGAGILGMFVGATALAIGYQLFMAWVRNGAAPVVAQNPDDAG</sequence>
<protein>
    <submittedName>
        <fullName evidence="9">AI-2E family transporter</fullName>
    </submittedName>
</protein>
<dbReference type="PANTHER" id="PTHR21716">
    <property type="entry name" value="TRANSMEMBRANE PROTEIN"/>
    <property type="match status" value="1"/>
</dbReference>
<evidence type="ECO:0000256" key="8">
    <source>
        <dbReference type="SAM" id="Phobius"/>
    </source>
</evidence>
<evidence type="ECO:0000256" key="4">
    <source>
        <dbReference type="ARBA" id="ARBA00022475"/>
    </source>
</evidence>
<evidence type="ECO:0000256" key="6">
    <source>
        <dbReference type="ARBA" id="ARBA00022989"/>
    </source>
</evidence>
<dbReference type="EMBL" id="BMYO01000009">
    <property type="protein sequence ID" value="GHD67350.1"/>
    <property type="molecule type" value="Genomic_DNA"/>
</dbReference>